<keyword evidence="6" id="KW-1185">Reference proteome</keyword>
<dbReference type="Gene3D" id="3.40.50.300">
    <property type="entry name" value="P-loop containing nucleotide triphosphate hydrolases"/>
    <property type="match status" value="2"/>
</dbReference>
<name>U6GDS3_EIMAC</name>
<gene>
    <name evidence="5" type="ORF">EAH_00000540</name>
</gene>
<dbReference type="VEuPathDB" id="ToxoDB:EAH_00000540"/>
<dbReference type="GeneID" id="25268124"/>
<dbReference type="InterPro" id="IPR004273">
    <property type="entry name" value="Dynein_heavy_D6_P-loop"/>
</dbReference>
<dbReference type="Proteomes" id="UP000018050">
    <property type="component" value="Unassembled WGS sequence"/>
</dbReference>
<feature type="compositionally biased region" description="Basic and acidic residues" evidence="1">
    <location>
        <begin position="338"/>
        <end position="349"/>
    </location>
</feature>
<dbReference type="Pfam" id="PF18199">
    <property type="entry name" value="Dynein_C"/>
    <property type="match status" value="1"/>
</dbReference>
<evidence type="ECO:0000256" key="1">
    <source>
        <dbReference type="SAM" id="MobiDB-lite"/>
    </source>
</evidence>
<dbReference type="InterPro" id="IPR026983">
    <property type="entry name" value="DHC"/>
</dbReference>
<evidence type="ECO:0000259" key="4">
    <source>
        <dbReference type="Pfam" id="PF18199"/>
    </source>
</evidence>
<dbReference type="Gene3D" id="3.10.490.20">
    <property type="match status" value="1"/>
</dbReference>
<feature type="compositionally biased region" description="Acidic residues" evidence="1">
    <location>
        <begin position="375"/>
        <end position="386"/>
    </location>
</feature>
<evidence type="ECO:0000313" key="6">
    <source>
        <dbReference type="Proteomes" id="UP000018050"/>
    </source>
</evidence>
<organism evidence="5 6">
    <name type="scientific">Eimeria acervulina</name>
    <name type="common">Coccidian parasite</name>
    <dbReference type="NCBI Taxonomy" id="5801"/>
    <lineage>
        <taxon>Eukaryota</taxon>
        <taxon>Sar</taxon>
        <taxon>Alveolata</taxon>
        <taxon>Apicomplexa</taxon>
        <taxon>Conoidasida</taxon>
        <taxon>Coccidia</taxon>
        <taxon>Eucoccidiorida</taxon>
        <taxon>Eimeriorina</taxon>
        <taxon>Eimeriidae</taxon>
        <taxon>Eimeria</taxon>
    </lineage>
</organism>
<dbReference type="InterPro" id="IPR035706">
    <property type="entry name" value="AAA_9"/>
</dbReference>
<dbReference type="Gene3D" id="1.10.8.1220">
    <property type="match status" value="1"/>
</dbReference>
<feature type="region of interest" description="Disordered" evidence="1">
    <location>
        <begin position="671"/>
        <end position="694"/>
    </location>
</feature>
<evidence type="ECO:0000259" key="3">
    <source>
        <dbReference type="Pfam" id="PF12781"/>
    </source>
</evidence>
<feature type="domain" description="Dynein heavy chain region D6 P-loop" evidence="2">
    <location>
        <begin position="524"/>
        <end position="597"/>
    </location>
</feature>
<evidence type="ECO:0008006" key="7">
    <source>
        <dbReference type="Google" id="ProtNLM"/>
    </source>
</evidence>
<dbReference type="GO" id="GO:0051959">
    <property type="term" value="F:dynein light intermediate chain binding"/>
    <property type="evidence" value="ECO:0007669"/>
    <property type="project" value="InterPro"/>
</dbReference>
<reference evidence="5" key="1">
    <citation type="submission" date="2013-10" db="EMBL/GenBank/DDBJ databases">
        <title>Genomic analysis of the causative agents of coccidiosis in chickens.</title>
        <authorList>
            <person name="Reid A.J."/>
            <person name="Blake D."/>
            <person name="Billington K."/>
            <person name="Browne H."/>
            <person name="Dunn M."/>
            <person name="Hung S."/>
            <person name="Kawahara F."/>
            <person name="Miranda-Saavedra D."/>
            <person name="Mourier T."/>
            <person name="Nagra H."/>
            <person name="Otto T.D."/>
            <person name="Rawlings N."/>
            <person name="Sanchez A."/>
            <person name="Sanders M."/>
            <person name="Subramaniam C."/>
            <person name="Tay Y."/>
            <person name="Dear P."/>
            <person name="Doerig C."/>
            <person name="Gruber A."/>
            <person name="Parkinson J."/>
            <person name="Shirley M."/>
            <person name="Wan K.L."/>
            <person name="Berriman M."/>
            <person name="Tomley F."/>
            <person name="Pain A."/>
        </authorList>
    </citation>
    <scope>NUCLEOTIDE SEQUENCE</scope>
    <source>
        <strain evidence="5">Houghton</strain>
    </source>
</reference>
<evidence type="ECO:0000313" key="5">
    <source>
        <dbReference type="EMBL" id="CDI77483.1"/>
    </source>
</evidence>
<dbReference type="InterPro" id="IPR041228">
    <property type="entry name" value="Dynein_C"/>
</dbReference>
<dbReference type="EMBL" id="HG670679">
    <property type="protein sequence ID" value="CDI77483.1"/>
    <property type="molecule type" value="Genomic_DNA"/>
</dbReference>
<proteinExistence type="predicted"/>
<dbReference type="GO" id="GO:0008569">
    <property type="term" value="F:minus-end-directed microtubule motor activity"/>
    <property type="evidence" value="ECO:0007669"/>
    <property type="project" value="InterPro"/>
</dbReference>
<sequence length="961" mass="106701">MNAVKEVSKATLSVYEVQLQVLRLSTPRMVALIEMAIQQGTSVLIENLETSVDPVLAPVVGRQTIRRGRSQYLKLGDKEVSYNANFRLILQTRLSNPHYPPELQAECTLINFTVTEKGLEDQLLDLTMQKEQPRLFQRRIHLVQQQNEFTILLAELENTLLRDISSAEGDVLENIELIQNLEKTKRVTTEVSEKVALAKITEEKLNAISEMYRPVARRGARLFFLLAQLFKIHSFYLFSMESFVAVINRAIDSISEKPQTGGEDEDESDAKDGAVLAEAGPDDSKLSANHPAAEQTCDRADPAATDDSTEENHEKTTTRETEGQDAPSDGQSSSSDAGKAHGEETEGPKGEVQPADQLLESPDRSAADEYGKTEEAEEEDEKDEEQNSVTEEEVRLLSQVRPDPTAPPMPEAARGWLSSSQWACCRSLEQLKSFKNNQISLLQNFDQDSLGWARWMAEDTPENADLPRLFKGISEFEKLLLLRYLRPDRMISALQQFVSGQLGHFFVEPPTTDLQEIEKEADKFTPLFIVLFPGVDPTPVLEITARSKGCTADNGKFVNISMGQGQEERALAAVQEAAQSGGWVVLQNVHLMQEWLKASKYATIPFEDIRYILGEIMYGGHITDGFDRRLNNTYLANLILPEVLQSFQLGPSFRTPDPAKTEFAAYQKFVEEKTPPENPQEVSGVAGSGSSTGRKEDTVLTMVDSLLGTVPIPFDVAAIRSKVREFHPATVVCLQGALNVTDAMEQLEASLNMSRVPEAWKPYAYESRKQLGPWVNDLLHRVKQLEEWSTDFTLPCPLWISGLFNPMSFLTAVMQVRARAESLALDRMCLRWTVTNIRYGAAVAGAQGGASQQQPLSSPETGVLIHGLFLEGAAWEEGKGDVEGNLTQAQPKVLQYPMPVFLVEAIPTAEIDNTAMYSCPVYLTSARGPTYVTTANLRMSGDDSERRWILAGVALTMATDA</sequence>
<feature type="compositionally biased region" description="Basic and acidic residues" evidence="1">
    <location>
        <begin position="361"/>
        <end position="374"/>
    </location>
</feature>
<evidence type="ECO:0000259" key="2">
    <source>
        <dbReference type="Pfam" id="PF03028"/>
    </source>
</evidence>
<dbReference type="AlphaFoldDB" id="U6GDS3"/>
<accession>U6GDS3</accession>
<reference evidence="5" key="2">
    <citation type="submission" date="2013-10" db="EMBL/GenBank/DDBJ databases">
        <authorList>
            <person name="Aslett M."/>
        </authorList>
    </citation>
    <scope>NUCLEOTIDE SEQUENCE</scope>
    <source>
        <strain evidence="5">Houghton</strain>
    </source>
</reference>
<dbReference type="Gene3D" id="1.20.1270.280">
    <property type="match status" value="1"/>
</dbReference>
<feature type="compositionally biased region" description="Basic and acidic residues" evidence="1">
    <location>
        <begin position="310"/>
        <end position="322"/>
    </location>
</feature>
<feature type="compositionally biased region" description="Low complexity" evidence="1">
    <location>
        <begin position="682"/>
        <end position="692"/>
    </location>
</feature>
<dbReference type="Pfam" id="PF03028">
    <property type="entry name" value="Dynein_heavy"/>
    <property type="match status" value="1"/>
</dbReference>
<feature type="region of interest" description="Disordered" evidence="1">
    <location>
        <begin position="279"/>
        <end position="414"/>
    </location>
</feature>
<dbReference type="RefSeq" id="XP_013252152.1">
    <property type="nucleotide sequence ID" value="XM_013396698.1"/>
</dbReference>
<feature type="domain" description="Dynein heavy chain ATP-binding dynein motor region" evidence="3">
    <location>
        <begin position="16"/>
        <end position="191"/>
    </location>
</feature>
<dbReference type="OMA" id="VISLANX"/>
<dbReference type="GO" id="GO:0030286">
    <property type="term" value="C:dynein complex"/>
    <property type="evidence" value="ECO:0007669"/>
    <property type="project" value="InterPro"/>
</dbReference>
<dbReference type="GO" id="GO:0045505">
    <property type="term" value="F:dynein intermediate chain binding"/>
    <property type="evidence" value="ECO:0007669"/>
    <property type="project" value="InterPro"/>
</dbReference>
<dbReference type="GO" id="GO:0007018">
    <property type="term" value="P:microtubule-based movement"/>
    <property type="evidence" value="ECO:0007669"/>
    <property type="project" value="InterPro"/>
</dbReference>
<dbReference type="OrthoDB" id="346927at2759"/>
<dbReference type="PANTHER" id="PTHR22878">
    <property type="entry name" value="DYNEIN HEAVY CHAIN 6, AXONEMAL-LIKE-RELATED"/>
    <property type="match status" value="1"/>
</dbReference>
<dbReference type="InterPro" id="IPR043160">
    <property type="entry name" value="Dynein_C_barrel"/>
</dbReference>
<dbReference type="InterPro" id="IPR027417">
    <property type="entry name" value="P-loop_NTPase"/>
</dbReference>
<dbReference type="PANTHER" id="PTHR22878:SF69">
    <property type="entry name" value="DYNEIN HEAVY CHAIN"/>
    <property type="match status" value="1"/>
</dbReference>
<dbReference type="Pfam" id="PF12781">
    <property type="entry name" value="AAA_9"/>
    <property type="match status" value="1"/>
</dbReference>
<dbReference type="Gene3D" id="6.10.140.1060">
    <property type="match status" value="1"/>
</dbReference>
<protein>
    <recommendedName>
        <fullName evidence="7">Dynein heavy chain family protein</fullName>
    </recommendedName>
</protein>
<feature type="domain" description="Dynein heavy chain C-terminal" evidence="4">
    <location>
        <begin position="734"/>
        <end position="957"/>
    </location>
</feature>